<comment type="similarity">
    <text evidence="1">Belongs to the universal ribosomal protein uS11 family.</text>
</comment>
<dbReference type="EMBL" id="QGKW02001911">
    <property type="protein sequence ID" value="KAF2567993.1"/>
    <property type="molecule type" value="Genomic_DNA"/>
</dbReference>
<dbReference type="GO" id="GO:0003735">
    <property type="term" value="F:structural constituent of ribosome"/>
    <property type="evidence" value="ECO:0007669"/>
    <property type="project" value="InterPro"/>
</dbReference>
<evidence type="ECO:0000313" key="6">
    <source>
        <dbReference type="Proteomes" id="UP000712281"/>
    </source>
</evidence>
<proteinExistence type="inferred from homology"/>
<evidence type="ECO:0000259" key="4">
    <source>
        <dbReference type="Pfam" id="PF13966"/>
    </source>
</evidence>
<dbReference type="AlphaFoldDB" id="A0A8S9IET7"/>
<dbReference type="Pfam" id="PF13966">
    <property type="entry name" value="zf-RVT"/>
    <property type="match status" value="1"/>
</dbReference>
<reference evidence="5" key="1">
    <citation type="submission" date="2019-12" db="EMBL/GenBank/DDBJ databases">
        <title>Genome sequencing and annotation of Brassica cretica.</title>
        <authorList>
            <person name="Studholme D.J."/>
            <person name="Sarris P.F."/>
        </authorList>
    </citation>
    <scope>NUCLEOTIDE SEQUENCE</scope>
    <source>
        <strain evidence="5">PFS-001/15</strain>
        <tissue evidence="5">Leaf</tissue>
    </source>
</reference>
<evidence type="ECO:0000256" key="3">
    <source>
        <dbReference type="ARBA" id="ARBA00023274"/>
    </source>
</evidence>
<dbReference type="PANTHER" id="PTHR11759">
    <property type="entry name" value="40S RIBOSOMAL PROTEIN S14/30S RIBOSOMAL PROTEIN S11"/>
    <property type="match status" value="1"/>
</dbReference>
<sequence>MSRRKTREPKEETVTLGPAVRDGEQVFGVVHIFASFNDTFIHVTDLSGRETLVRITGGMKVKADRDESSHKAVWSPRGIPRQNFLAWLLVQNRCPTRDRLLGWGLPTDPLCLLCNVAPESRDHIYYQCPYSWSVWTRTANRAGHRPDQDWNREMINMQNLQGPRHLQIIRLLAWQCTLYYIWAERNSRLHRHIFKPPDSIVKQIEATIRSKISALRDRSPRLSSSLFAVWNV</sequence>
<evidence type="ECO:0000256" key="1">
    <source>
        <dbReference type="ARBA" id="ARBA00006194"/>
    </source>
</evidence>
<gene>
    <name evidence="5" type="ORF">F2Q68_00024365</name>
</gene>
<dbReference type="InterPro" id="IPR036967">
    <property type="entry name" value="Ribosomal_uS11_sf"/>
</dbReference>
<dbReference type="SUPFAM" id="SSF53137">
    <property type="entry name" value="Translational machinery components"/>
    <property type="match status" value="1"/>
</dbReference>
<dbReference type="GO" id="GO:1990904">
    <property type="term" value="C:ribonucleoprotein complex"/>
    <property type="evidence" value="ECO:0007669"/>
    <property type="project" value="UniProtKB-KW"/>
</dbReference>
<comment type="caution">
    <text evidence="5">The sequence shown here is derived from an EMBL/GenBank/DDBJ whole genome shotgun (WGS) entry which is preliminary data.</text>
</comment>
<feature type="domain" description="Reverse transcriptase zinc-binding" evidence="4">
    <location>
        <begin position="66"/>
        <end position="135"/>
    </location>
</feature>
<keyword evidence="2" id="KW-0689">Ribosomal protein</keyword>
<dbReference type="Proteomes" id="UP000712281">
    <property type="component" value="Unassembled WGS sequence"/>
</dbReference>
<name>A0A8S9IET7_BRACR</name>
<evidence type="ECO:0000256" key="2">
    <source>
        <dbReference type="ARBA" id="ARBA00022980"/>
    </source>
</evidence>
<organism evidence="5 6">
    <name type="scientific">Brassica cretica</name>
    <name type="common">Mustard</name>
    <dbReference type="NCBI Taxonomy" id="69181"/>
    <lineage>
        <taxon>Eukaryota</taxon>
        <taxon>Viridiplantae</taxon>
        <taxon>Streptophyta</taxon>
        <taxon>Embryophyta</taxon>
        <taxon>Tracheophyta</taxon>
        <taxon>Spermatophyta</taxon>
        <taxon>Magnoliopsida</taxon>
        <taxon>eudicotyledons</taxon>
        <taxon>Gunneridae</taxon>
        <taxon>Pentapetalae</taxon>
        <taxon>rosids</taxon>
        <taxon>malvids</taxon>
        <taxon>Brassicales</taxon>
        <taxon>Brassicaceae</taxon>
        <taxon>Brassiceae</taxon>
        <taxon>Brassica</taxon>
    </lineage>
</organism>
<evidence type="ECO:0000313" key="5">
    <source>
        <dbReference type="EMBL" id="KAF2567993.1"/>
    </source>
</evidence>
<accession>A0A8S9IET7</accession>
<protein>
    <recommendedName>
        <fullName evidence="4">Reverse transcriptase zinc-binding domain-containing protein</fullName>
    </recommendedName>
</protein>
<dbReference type="Gene3D" id="3.30.420.80">
    <property type="entry name" value="Ribosomal protein S11"/>
    <property type="match status" value="1"/>
</dbReference>
<dbReference type="GO" id="GO:0006412">
    <property type="term" value="P:translation"/>
    <property type="evidence" value="ECO:0007669"/>
    <property type="project" value="InterPro"/>
</dbReference>
<dbReference type="GO" id="GO:0005840">
    <property type="term" value="C:ribosome"/>
    <property type="evidence" value="ECO:0007669"/>
    <property type="project" value="UniProtKB-KW"/>
</dbReference>
<keyword evidence="3" id="KW-0687">Ribonucleoprotein</keyword>
<dbReference type="InterPro" id="IPR001971">
    <property type="entry name" value="Ribosomal_uS11"/>
</dbReference>
<dbReference type="InterPro" id="IPR026960">
    <property type="entry name" value="RVT-Znf"/>
</dbReference>